<dbReference type="AlphaFoldDB" id="A0A512CAB5"/>
<feature type="transmembrane region" description="Helical" evidence="2">
    <location>
        <begin position="141"/>
        <end position="161"/>
    </location>
</feature>
<sequence length="389" mass="44869">MKVKKVIAKLHLWLGLSSGLVVFIVAVTGCIYAFQSEIQDLTQSYRFVTPEETSILPPTTIWDKADAALPDKHLHAVLYATPDRAAQAIYYSFEEHYYYFVYVNPYTGEVLKVKDAYADFFRLVLDGHFYLWLPPAIGQPVVASFTLVFLFMVISGLILWWPRKKKNLKSSLKIKWSARWRRKNYDLHQVMGFYVMGFAGIFAITGLVWGFEWFRDTVFFVSSGGEDYVEYYTPLSDSTAVYQDTVPALDAVWMKMRTLYPNAEWIEVHPPEFENAAIAANANPDAATYWKMDYRYFDQNTLEELPVRHIYNRFDEASIGDKVMRINYDLHVGAIAGLPGKIFAFLLSAIIASLPVTGFLIWWGRRKKTKKEKEDKTLPSKQEEQLENA</sequence>
<feature type="compositionally biased region" description="Basic and acidic residues" evidence="1">
    <location>
        <begin position="371"/>
        <end position="389"/>
    </location>
</feature>
<dbReference type="InterPro" id="IPR005625">
    <property type="entry name" value="PepSY-ass_TM"/>
</dbReference>
<evidence type="ECO:0000256" key="1">
    <source>
        <dbReference type="SAM" id="MobiDB-lite"/>
    </source>
</evidence>
<comment type="caution">
    <text evidence="3">The sequence shown here is derived from an EMBL/GenBank/DDBJ whole genome shotgun (WGS) entry which is preliminary data.</text>
</comment>
<dbReference type="PANTHER" id="PTHR34219">
    <property type="entry name" value="IRON-REGULATED INNER MEMBRANE PROTEIN-RELATED"/>
    <property type="match status" value="1"/>
</dbReference>
<keyword evidence="4" id="KW-1185">Reference proteome</keyword>
<dbReference type="Proteomes" id="UP000321301">
    <property type="component" value="Unassembled WGS sequence"/>
</dbReference>
<organism evidence="3 4">
    <name type="scientific">Cyclobacterium qasimii</name>
    <dbReference type="NCBI Taxonomy" id="1350429"/>
    <lineage>
        <taxon>Bacteria</taxon>
        <taxon>Pseudomonadati</taxon>
        <taxon>Bacteroidota</taxon>
        <taxon>Cytophagia</taxon>
        <taxon>Cytophagales</taxon>
        <taxon>Cyclobacteriaceae</taxon>
        <taxon>Cyclobacterium</taxon>
    </lineage>
</organism>
<keyword evidence="2" id="KW-1133">Transmembrane helix</keyword>
<feature type="region of interest" description="Disordered" evidence="1">
    <location>
        <begin position="368"/>
        <end position="389"/>
    </location>
</feature>
<feature type="transmembrane region" description="Helical" evidence="2">
    <location>
        <begin position="12"/>
        <end position="34"/>
    </location>
</feature>
<evidence type="ECO:0000313" key="4">
    <source>
        <dbReference type="Proteomes" id="UP000321301"/>
    </source>
</evidence>
<name>A0A512CAB5_9BACT</name>
<dbReference type="RefSeq" id="WP_146947525.1">
    <property type="nucleotide sequence ID" value="NZ_BJYV01000006.1"/>
</dbReference>
<evidence type="ECO:0000313" key="3">
    <source>
        <dbReference type="EMBL" id="GEO21110.1"/>
    </source>
</evidence>
<reference evidence="3 4" key="1">
    <citation type="submission" date="2019-07" db="EMBL/GenBank/DDBJ databases">
        <title>Whole genome shotgun sequence of Cyclobacterium qasimii NBRC 106168.</title>
        <authorList>
            <person name="Hosoyama A."/>
            <person name="Uohara A."/>
            <person name="Ohji S."/>
            <person name="Ichikawa N."/>
        </authorList>
    </citation>
    <scope>NUCLEOTIDE SEQUENCE [LARGE SCALE GENOMIC DNA]</scope>
    <source>
        <strain evidence="3 4">NBRC 106168</strain>
    </source>
</reference>
<keyword evidence="2" id="KW-0812">Transmembrane</keyword>
<dbReference type="EMBL" id="BJYV01000006">
    <property type="protein sequence ID" value="GEO21110.1"/>
    <property type="molecule type" value="Genomic_DNA"/>
</dbReference>
<feature type="transmembrane region" description="Helical" evidence="2">
    <location>
        <begin position="342"/>
        <end position="363"/>
    </location>
</feature>
<keyword evidence="2" id="KW-0472">Membrane</keyword>
<accession>A0A512CAB5</accession>
<protein>
    <submittedName>
        <fullName evidence="3">Sulfite reductase</fullName>
    </submittedName>
</protein>
<gene>
    <name evidence="3" type="ORF">CQA01_16440</name>
</gene>
<evidence type="ECO:0000256" key="2">
    <source>
        <dbReference type="SAM" id="Phobius"/>
    </source>
</evidence>
<dbReference type="PROSITE" id="PS51257">
    <property type="entry name" value="PROKAR_LIPOPROTEIN"/>
    <property type="match status" value="1"/>
</dbReference>
<proteinExistence type="predicted"/>
<dbReference type="Pfam" id="PF03929">
    <property type="entry name" value="PepSY_TM"/>
    <property type="match status" value="1"/>
</dbReference>
<feature type="transmembrane region" description="Helical" evidence="2">
    <location>
        <begin position="191"/>
        <end position="211"/>
    </location>
</feature>